<feature type="transmembrane region" description="Helical" evidence="1">
    <location>
        <begin position="39"/>
        <end position="63"/>
    </location>
</feature>
<reference evidence="2 3" key="1">
    <citation type="submission" date="2023-07" db="EMBL/GenBank/DDBJ databases">
        <authorList>
            <person name="Kim M.K."/>
        </authorList>
    </citation>
    <scope>NUCLEOTIDE SEQUENCE [LARGE SCALE GENOMIC DNA]</scope>
    <source>
        <strain evidence="2 3">KR1UV-12</strain>
    </source>
</reference>
<evidence type="ECO:0000313" key="3">
    <source>
        <dbReference type="Proteomes" id="UP001230685"/>
    </source>
</evidence>
<evidence type="ECO:0000313" key="2">
    <source>
        <dbReference type="EMBL" id="MDP1027353.1"/>
    </source>
</evidence>
<keyword evidence="1" id="KW-0812">Transmembrane</keyword>
<name>A0ABT9EL54_9SPHN</name>
<keyword evidence="3" id="KW-1185">Reference proteome</keyword>
<comment type="caution">
    <text evidence="2">The sequence shown here is derived from an EMBL/GenBank/DDBJ whole genome shotgun (WGS) entry which is preliminary data.</text>
</comment>
<accession>A0ABT9EL54</accession>
<protein>
    <submittedName>
        <fullName evidence="2">Uncharacterized protein</fullName>
    </submittedName>
</protein>
<keyword evidence="1" id="KW-1133">Transmembrane helix</keyword>
<evidence type="ECO:0000256" key="1">
    <source>
        <dbReference type="SAM" id="Phobius"/>
    </source>
</evidence>
<dbReference type="Proteomes" id="UP001230685">
    <property type="component" value="Unassembled WGS sequence"/>
</dbReference>
<sequence length="72" mass="7649">MSVPDSVARRRWLAITGVRVAGVGGALLGLVLLGRAQTLAPQVIGVALVLSAMLMMMVVPASLARRWRSPKR</sequence>
<proteinExistence type="predicted"/>
<dbReference type="EMBL" id="JAUUDS010000003">
    <property type="protein sequence ID" value="MDP1027353.1"/>
    <property type="molecule type" value="Genomic_DNA"/>
</dbReference>
<dbReference type="RefSeq" id="WP_305173057.1">
    <property type="nucleotide sequence ID" value="NZ_JAUUDS010000003.1"/>
</dbReference>
<feature type="transmembrane region" description="Helical" evidence="1">
    <location>
        <begin position="12"/>
        <end position="33"/>
    </location>
</feature>
<gene>
    <name evidence="2" type="ORF">Q5H91_09020</name>
</gene>
<organism evidence="2 3">
    <name type="scientific">Sphingomonas aurea</name>
    <dbReference type="NCBI Taxonomy" id="3063994"/>
    <lineage>
        <taxon>Bacteria</taxon>
        <taxon>Pseudomonadati</taxon>
        <taxon>Pseudomonadota</taxon>
        <taxon>Alphaproteobacteria</taxon>
        <taxon>Sphingomonadales</taxon>
        <taxon>Sphingomonadaceae</taxon>
        <taxon>Sphingomonas</taxon>
    </lineage>
</organism>
<keyword evidence="1" id="KW-0472">Membrane</keyword>